<reference evidence="9 10" key="1">
    <citation type="submission" date="2019-03" db="EMBL/GenBank/DDBJ databases">
        <title>Genomic Encyclopedia of Type Strains, Phase IV (KMG-IV): sequencing the most valuable type-strain genomes for metagenomic binning, comparative biology and taxonomic classification.</title>
        <authorList>
            <person name="Goeker M."/>
        </authorList>
    </citation>
    <scope>NUCLEOTIDE SEQUENCE [LARGE SCALE GENOMIC DNA]</scope>
    <source>
        <strain evidence="9 10">DSM 2132</strain>
    </source>
</reference>
<dbReference type="PIRSF" id="PIRSF006066">
    <property type="entry name" value="HI0050"/>
    <property type="match status" value="1"/>
</dbReference>
<gene>
    <name evidence="9" type="ORF">EV659_102417</name>
</gene>
<evidence type="ECO:0000256" key="3">
    <source>
        <dbReference type="ARBA" id="ARBA00022519"/>
    </source>
</evidence>
<comment type="caution">
    <text evidence="7">Lacks conserved residue(s) required for the propagation of feature annotation.</text>
</comment>
<keyword evidence="3 7" id="KW-0997">Cell inner membrane</keyword>
<evidence type="ECO:0000256" key="5">
    <source>
        <dbReference type="ARBA" id="ARBA00022989"/>
    </source>
</evidence>
<feature type="transmembrane region" description="Helical" evidence="7">
    <location>
        <begin position="6"/>
        <end position="33"/>
    </location>
</feature>
<evidence type="ECO:0000256" key="1">
    <source>
        <dbReference type="ARBA" id="ARBA00004429"/>
    </source>
</evidence>
<protein>
    <recommendedName>
        <fullName evidence="7">TRAP transporter large permease protein</fullName>
    </recommendedName>
</protein>
<feature type="domain" description="TRAP C4-dicarboxylate transport system permease DctM subunit" evidence="8">
    <location>
        <begin position="7"/>
        <end position="417"/>
    </location>
</feature>
<dbReference type="Proteomes" id="UP000295399">
    <property type="component" value="Unassembled WGS sequence"/>
</dbReference>
<sequence>MSLAYFWIFVFLLCAGMPVVFALLVGPGLSLALDGQGAFHRALLSRLYNGLDSFPLMAVPFFILAGEVMNASGVTRTLVDLSRTLIGHVRGGLAQMNVLSSILFAGLSGSAVADTSALGKMFVPAMVQAGYSARFAAAVTAASSVIGPIIPPSGIMILYAFVMNVSVAGLFAAGIVPGLLITLALFAVVAGLARRRGFARDAAPAGWPARARAVRRSLPALLTPVILLGGILGGVMTPTEAAAVAAAYALALGLIVRRSLKPGDLARVFTTAAVQSGVILLLVGAAVSFAWMVSVSGLATDVTTAIRASTDNVLLLLLLVNLFLLLVGMVLDAGPAILILGPVLGPVFTELGVDPLHFAVVMCVNVTIGLATPPMGLVLFVAASVSGERVEALARELLPFLAAEIAVIALVTFVPALSLTLPRLLGFA</sequence>
<dbReference type="EMBL" id="SLXO01000002">
    <property type="protein sequence ID" value="TCP38006.1"/>
    <property type="molecule type" value="Genomic_DNA"/>
</dbReference>
<dbReference type="GO" id="GO:0022857">
    <property type="term" value="F:transmembrane transporter activity"/>
    <property type="evidence" value="ECO:0007669"/>
    <property type="project" value="UniProtKB-UniRule"/>
</dbReference>
<dbReference type="InParanoid" id="A0A4V2SQ87"/>
<comment type="function">
    <text evidence="7">Part of the tripartite ATP-independent periplasmic (TRAP) transport system.</text>
</comment>
<dbReference type="PANTHER" id="PTHR33362">
    <property type="entry name" value="SIALIC ACID TRAP TRANSPORTER PERMEASE PROTEIN SIAT-RELATED"/>
    <property type="match status" value="1"/>
</dbReference>
<feature type="transmembrane region" description="Helical" evidence="7">
    <location>
        <begin position="397"/>
        <end position="421"/>
    </location>
</feature>
<feature type="transmembrane region" description="Helical" evidence="7">
    <location>
        <begin position="135"/>
        <end position="162"/>
    </location>
</feature>
<comment type="similarity">
    <text evidence="7">Belongs to the TRAP transporter large permease family.</text>
</comment>
<accession>A0A4V2SQ87</accession>
<feature type="transmembrane region" description="Helical" evidence="7">
    <location>
        <begin position="54"/>
        <end position="78"/>
    </location>
</feature>
<dbReference type="FunCoup" id="A0A4V2SQ87">
    <property type="interactions" value="113"/>
</dbReference>
<feature type="transmembrane region" description="Helical" evidence="7">
    <location>
        <begin position="313"/>
        <end position="344"/>
    </location>
</feature>
<evidence type="ECO:0000313" key="10">
    <source>
        <dbReference type="Proteomes" id="UP000295399"/>
    </source>
</evidence>
<dbReference type="NCBIfam" id="TIGR00786">
    <property type="entry name" value="dctM"/>
    <property type="match status" value="1"/>
</dbReference>
<proteinExistence type="inferred from homology"/>
<feature type="transmembrane region" description="Helical" evidence="7">
    <location>
        <begin position="168"/>
        <end position="193"/>
    </location>
</feature>
<comment type="subcellular location">
    <subcellularLocation>
        <location evidence="1 7">Cell inner membrane</location>
        <topology evidence="1 7">Multi-pass membrane protein</topology>
    </subcellularLocation>
</comment>
<comment type="caution">
    <text evidence="9">The sequence shown here is derived from an EMBL/GenBank/DDBJ whole genome shotgun (WGS) entry which is preliminary data.</text>
</comment>
<dbReference type="RefSeq" id="WP_132707651.1">
    <property type="nucleotide sequence ID" value="NZ_JACIGF010000002.1"/>
</dbReference>
<keyword evidence="6 7" id="KW-0472">Membrane</keyword>
<dbReference type="Pfam" id="PF06808">
    <property type="entry name" value="DctM"/>
    <property type="match status" value="1"/>
</dbReference>
<evidence type="ECO:0000256" key="2">
    <source>
        <dbReference type="ARBA" id="ARBA00022475"/>
    </source>
</evidence>
<keyword evidence="5 7" id="KW-1133">Transmembrane helix</keyword>
<keyword evidence="7" id="KW-0813">Transport</keyword>
<keyword evidence="2" id="KW-1003">Cell membrane</keyword>
<evidence type="ECO:0000313" key="9">
    <source>
        <dbReference type="EMBL" id="TCP38006.1"/>
    </source>
</evidence>
<dbReference type="InterPro" id="IPR004681">
    <property type="entry name" value="TRAP_DctM"/>
</dbReference>
<dbReference type="GO" id="GO:0005886">
    <property type="term" value="C:plasma membrane"/>
    <property type="evidence" value="ECO:0007669"/>
    <property type="project" value="UniProtKB-SubCell"/>
</dbReference>
<keyword evidence="4 7" id="KW-0812">Transmembrane</keyword>
<dbReference type="InterPro" id="IPR010656">
    <property type="entry name" value="DctM"/>
</dbReference>
<feature type="transmembrane region" description="Helical" evidence="7">
    <location>
        <begin position="356"/>
        <end position="385"/>
    </location>
</feature>
<dbReference type="AlphaFoldDB" id="A0A4V2SQ87"/>
<evidence type="ECO:0000256" key="4">
    <source>
        <dbReference type="ARBA" id="ARBA00022692"/>
    </source>
</evidence>
<evidence type="ECO:0000256" key="7">
    <source>
        <dbReference type="RuleBase" id="RU369079"/>
    </source>
</evidence>
<dbReference type="PANTHER" id="PTHR33362:SF2">
    <property type="entry name" value="TRAP TRANSPORTER LARGE PERMEASE PROTEIN"/>
    <property type="match status" value="1"/>
</dbReference>
<feature type="transmembrane region" description="Helical" evidence="7">
    <location>
        <begin position="272"/>
        <end position="293"/>
    </location>
</feature>
<keyword evidence="10" id="KW-1185">Reference proteome</keyword>
<evidence type="ECO:0000259" key="8">
    <source>
        <dbReference type="Pfam" id="PF06808"/>
    </source>
</evidence>
<evidence type="ECO:0000256" key="6">
    <source>
        <dbReference type="ARBA" id="ARBA00023136"/>
    </source>
</evidence>
<comment type="subunit">
    <text evidence="7">The complex comprises the extracytoplasmic solute receptor protein and the two transmembrane proteins.</text>
</comment>
<feature type="transmembrane region" description="Helical" evidence="7">
    <location>
        <begin position="218"/>
        <end position="236"/>
    </location>
</feature>
<name>A0A4V2SQ87_RHOSA</name>
<dbReference type="OrthoDB" id="9790209at2"/>
<organism evidence="9 10">
    <name type="scientific">Rhodothalassium salexigens DSM 2132</name>
    <dbReference type="NCBI Taxonomy" id="1188247"/>
    <lineage>
        <taxon>Bacteria</taxon>
        <taxon>Pseudomonadati</taxon>
        <taxon>Pseudomonadota</taxon>
        <taxon>Alphaproteobacteria</taxon>
        <taxon>Rhodothalassiales</taxon>
        <taxon>Rhodothalassiaceae</taxon>
        <taxon>Rhodothalassium</taxon>
    </lineage>
</organism>